<comment type="caution">
    <text evidence="1">The sequence shown here is derived from an EMBL/GenBank/DDBJ whole genome shotgun (WGS) entry which is preliminary data.</text>
</comment>
<accession>A0A9Q1LEA5</accession>
<evidence type="ECO:0000313" key="2">
    <source>
        <dbReference type="Proteomes" id="UP001152561"/>
    </source>
</evidence>
<dbReference type="Proteomes" id="UP001152561">
    <property type="component" value="Unassembled WGS sequence"/>
</dbReference>
<reference evidence="2" key="1">
    <citation type="journal article" date="2023" name="Proc. Natl. Acad. Sci. U.S.A.">
        <title>Genomic and structural basis for evolution of tropane alkaloid biosynthesis.</title>
        <authorList>
            <person name="Wanga Y.-J."/>
            <person name="Taina T."/>
            <person name="Yua J.-Y."/>
            <person name="Lia J."/>
            <person name="Xua B."/>
            <person name="Chenc J."/>
            <person name="D'Auriad J.C."/>
            <person name="Huanga J.-P."/>
            <person name="Huanga S.-X."/>
        </authorList>
    </citation>
    <scope>NUCLEOTIDE SEQUENCE [LARGE SCALE GENOMIC DNA]</scope>
    <source>
        <strain evidence="2">cv. KIB-2019</strain>
    </source>
</reference>
<protein>
    <submittedName>
        <fullName evidence="1">Uncharacterized protein</fullName>
    </submittedName>
</protein>
<keyword evidence="2" id="KW-1185">Reference proteome</keyword>
<evidence type="ECO:0000313" key="1">
    <source>
        <dbReference type="EMBL" id="KAJ8535417.1"/>
    </source>
</evidence>
<proteinExistence type="predicted"/>
<dbReference type="EMBL" id="JAJAGQ010000018">
    <property type="protein sequence ID" value="KAJ8535417.1"/>
    <property type="molecule type" value="Genomic_DNA"/>
</dbReference>
<dbReference type="AlphaFoldDB" id="A0A9Q1LEA5"/>
<name>A0A9Q1LEA5_9SOLA</name>
<gene>
    <name evidence="1" type="ORF">K7X08_023137</name>
</gene>
<organism evidence="1 2">
    <name type="scientific">Anisodus acutangulus</name>
    <dbReference type="NCBI Taxonomy" id="402998"/>
    <lineage>
        <taxon>Eukaryota</taxon>
        <taxon>Viridiplantae</taxon>
        <taxon>Streptophyta</taxon>
        <taxon>Embryophyta</taxon>
        <taxon>Tracheophyta</taxon>
        <taxon>Spermatophyta</taxon>
        <taxon>Magnoliopsida</taxon>
        <taxon>eudicotyledons</taxon>
        <taxon>Gunneridae</taxon>
        <taxon>Pentapetalae</taxon>
        <taxon>asterids</taxon>
        <taxon>lamiids</taxon>
        <taxon>Solanales</taxon>
        <taxon>Solanaceae</taxon>
        <taxon>Solanoideae</taxon>
        <taxon>Hyoscyameae</taxon>
        <taxon>Anisodus</taxon>
    </lineage>
</organism>
<sequence length="86" mass="9734">MGTLAAQTLSSSSSCRKQQKLRRYHLFSVNARLLRALTLTSLIRHRQGSRNIPQLPISTKAALKRATICWLSGPTSSFLHRVRIEF</sequence>